<dbReference type="Pfam" id="PF13843">
    <property type="entry name" value="DDE_Tnp_1_7"/>
    <property type="match status" value="1"/>
</dbReference>
<comment type="caution">
    <text evidence="2">The sequence shown here is derived from an EMBL/GenBank/DDBJ whole genome shotgun (WGS) entry which is preliminary data.</text>
</comment>
<evidence type="ECO:0000313" key="2">
    <source>
        <dbReference type="EMBL" id="GFO39351.1"/>
    </source>
</evidence>
<evidence type="ECO:0000313" key="3">
    <source>
        <dbReference type="Proteomes" id="UP000735302"/>
    </source>
</evidence>
<protein>
    <submittedName>
        <fullName evidence="2">PiggyBac transposable element-derived protein 4-like</fullName>
    </submittedName>
</protein>
<proteinExistence type="predicted"/>
<reference evidence="2 3" key="1">
    <citation type="journal article" date="2021" name="Elife">
        <title>Chloroplast acquisition without the gene transfer in kleptoplastic sea slugs, Plakobranchus ocellatus.</title>
        <authorList>
            <person name="Maeda T."/>
            <person name="Takahashi S."/>
            <person name="Yoshida T."/>
            <person name="Shimamura S."/>
            <person name="Takaki Y."/>
            <person name="Nagai Y."/>
            <person name="Toyoda A."/>
            <person name="Suzuki Y."/>
            <person name="Arimoto A."/>
            <person name="Ishii H."/>
            <person name="Satoh N."/>
            <person name="Nishiyama T."/>
            <person name="Hasebe M."/>
            <person name="Maruyama T."/>
            <person name="Minagawa J."/>
            <person name="Obokata J."/>
            <person name="Shigenobu S."/>
        </authorList>
    </citation>
    <scope>NUCLEOTIDE SEQUENCE [LARGE SCALE GENOMIC DNA]</scope>
</reference>
<dbReference type="EMBL" id="BLXT01007492">
    <property type="protein sequence ID" value="GFO39351.1"/>
    <property type="molecule type" value="Genomic_DNA"/>
</dbReference>
<name>A0AAV4D5I5_9GAST</name>
<gene>
    <name evidence="2" type="ORF">PoB_006585600</name>
</gene>
<dbReference type="Proteomes" id="UP000735302">
    <property type="component" value="Unassembled WGS sequence"/>
</dbReference>
<dbReference type="AlphaFoldDB" id="A0AAV4D5I5"/>
<evidence type="ECO:0000259" key="1">
    <source>
        <dbReference type="Pfam" id="PF13843"/>
    </source>
</evidence>
<organism evidence="2 3">
    <name type="scientific">Plakobranchus ocellatus</name>
    <dbReference type="NCBI Taxonomy" id="259542"/>
    <lineage>
        <taxon>Eukaryota</taxon>
        <taxon>Metazoa</taxon>
        <taxon>Spiralia</taxon>
        <taxon>Lophotrochozoa</taxon>
        <taxon>Mollusca</taxon>
        <taxon>Gastropoda</taxon>
        <taxon>Heterobranchia</taxon>
        <taxon>Euthyneura</taxon>
        <taxon>Panpulmonata</taxon>
        <taxon>Sacoglossa</taxon>
        <taxon>Placobranchoidea</taxon>
        <taxon>Plakobranchidae</taxon>
        <taxon>Plakobranchus</taxon>
    </lineage>
</organism>
<accession>A0AAV4D5I5</accession>
<sequence length="124" mass="13922">MECSSHGTAFDVVNRLVSSYLGSGRTLYVDNCYTIPDFFRYLKREGILACGTMWLNRRGGAPKFKLPELKKADIDIMALSNGSLNLWFFDKQEVNVPAIAHNKIITYNSKINPITSEIIISLSS</sequence>
<dbReference type="InterPro" id="IPR029526">
    <property type="entry name" value="PGBD"/>
</dbReference>
<keyword evidence="3" id="KW-1185">Reference proteome</keyword>
<feature type="domain" description="PiggyBac transposable element-derived protein" evidence="1">
    <location>
        <begin position="6"/>
        <end position="77"/>
    </location>
</feature>